<dbReference type="RefSeq" id="WP_406695599.1">
    <property type="nucleotide sequence ID" value="NZ_CP155447.1"/>
</dbReference>
<proteinExistence type="predicted"/>
<name>A0AAU7CCW8_9BACT</name>
<accession>A0AAU7CCW8</accession>
<evidence type="ECO:0008006" key="2">
    <source>
        <dbReference type="Google" id="ProtNLM"/>
    </source>
</evidence>
<organism evidence="1">
    <name type="scientific">Singulisphaera sp. Ch08</name>
    <dbReference type="NCBI Taxonomy" id="3120278"/>
    <lineage>
        <taxon>Bacteria</taxon>
        <taxon>Pseudomonadati</taxon>
        <taxon>Planctomycetota</taxon>
        <taxon>Planctomycetia</taxon>
        <taxon>Isosphaerales</taxon>
        <taxon>Isosphaeraceae</taxon>
        <taxon>Singulisphaera</taxon>
    </lineage>
</organism>
<dbReference type="EMBL" id="CP155447">
    <property type="protein sequence ID" value="XBH02859.1"/>
    <property type="molecule type" value="Genomic_DNA"/>
</dbReference>
<dbReference type="AlphaFoldDB" id="A0AAU7CCW8"/>
<reference evidence="1" key="1">
    <citation type="submission" date="2024-05" db="EMBL/GenBank/DDBJ databases">
        <title>Planctomycetes of the genus Singulisphaera possess chitinolytic capabilities.</title>
        <authorList>
            <person name="Ivanova A."/>
        </authorList>
    </citation>
    <scope>NUCLEOTIDE SEQUENCE</scope>
    <source>
        <strain evidence="1">Ch08T</strain>
    </source>
</reference>
<evidence type="ECO:0000313" key="1">
    <source>
        <dbReference type="EMBL" id="XBH02859.1"/>
    </source>
</evidence>
<sequence length="134" mass="15350">MTVRHVAFDFRDDEGRYVCEAAHQATLERLYGRRWALTVLNRVLVELERELIATSKGALFEKLKPSLAGGSKLGRYAEIGEQLGMTEMAVKQEAYRIRKRYRELVREEIGRTVSDPMLVDQEIADLFQSLSLSS</sequence>
<gene>
    <name evidence="1" type="ORF">V5E97_31785</name>
</gene>
<protein>
    <recommendedName>
        <fullName evidence="2">RNA polymerase sigma-70 region 4 domain-containing protein</fullName>
    </recommendedName>
</protein>